<dbReference type="GO" id="GO:0007165">
    <property type="term" value="P:signal transduction"/>
    <property type="evidence" value="ECO:0007669"/>
    <property type="project" value="InterPro"/>
</dbReference>
<dbReference type="AlphaFoldDB" id="A0A3B0MF15"/>
<accession>A0A3B0MF15</accession>
<dbReference type="GO" id="GO:0019888">
    <property type="term" value="F:protein phosphatase regulator activity"/>
    <property type="evidence" value="ECO:0007669"/>
    <property type="project" value="InterPro"/>
</dbReference>
<dbReference type="PANTHER" id="PTHR10257:SF3">
    <property type="entry name" value="SERINE_THREONINE-PROTEIN PHOSPHATASE 2A 56 KDA REGULATORY SUBUNIT GAMMA ISOFORM"/>
    <property type="match status" value="1"/>
</dbReference>
<dbReference type="InterPro" id="IPR016024">
    <property type="entry name" value="ARM-type_fold"/>
</dbReference>
<evidence type="ECO:0000313" key="3">
    <source>
        <dbReference type="EMBL" id="SVP89451.1"/>
    </source>
</evidence>
<proteinExistence type="predicted"/>
<evidence type="ECO:0000256" key="1">
    <source>
        <dbReference type="SAM" id="MobiDB-lite"/>
    </source>
</evidence>
<dbReference type="Pfam" id="PF01603">
    <property type="entry name" value="B56"/>
    <property type="match status" value="1"/>
</dbReference>
<dbReference type="InterPro" id="IPR011989">
    <property type="entry name" value="ARM-like"/>
</dbReference>
<reference evidence="2" key="1">
    <citation type="submission" date="2018-07" db="EMBL/GenBank/DDBJ databases">
        <authorList>
            <person name="Quirk P.G."/>
            <person name="Krulwich T.A."/>
        </authorList>
    </citation>
    <scope>NUCLEOTIDE SEQUENCE</scope>
    <source>
        <strain evidence="2">Anand</strain>
    </source>
</reference>
<evidence type="ECO:0000313" key="2">
    <source>
        <dbReference type="EMBL" id="SVP88281.1"/>
    </source>
</evidence>
<gene>
    <name evidence="2" type="ORF">TAT_000014400</name>
    <name evidence="3" type="ORF">TAV_000014200</name>
</gene>
<dbReference type="InterPro" id="IPR002554">
    <property type="entry name" value="PP2A_B56"/>
</dbReference>
<dbReference type="PANTHER" id="PTHR10257">
    <property type="entry name" value="SERINE/THREONINE PROTEIN PHOSPHATASE 2A PP2A REGULATORY SUBUNIT B"/>
    <property type="match status" value="1"/>
</dbReference>
<dbReference type="SUPFAM" id="SSF48371">
    <property type="entry name" value="ARM repeat"/>
    <property type="match status" value="1"/>
</dbReference>
<name>A0A3B0MF15_THEAN</name>
<organism evidence="2">
    <name type="scientific">Theileria annulata</name>
    <dbReference type="NCBI Taxonomy" id="5874"/>
    <lineage>
        <taxon>Eukaryota</taxon>
        <taxon>Sar</taxon>
        <taxon>Alveolata</taxon>
        <taxon>Apicomplexa</taxon>
        <taxon>Aconoidasida</taxon>
        <taxon>Piroplasmida</taxon>
        <taxon>Theileriidae</taxon>
        <taxon>Theileria</taxon>
    </lineage>
</organism>
<feature type="region of interest" description="Disordered" evidence="1">
    <location>
        <begin position="1"/>
        <end position="50"/>
    </location>
</feature>
<dbReference type="EMBL" id="UIVS01000001">
    <property type="protein sequence ID" value="SVP89451.1"/>
    <property type="molecule type" value="Genomic_DNA"/>
</dbReference>
<dbReference type="FunFam" id="1.25.10.10:FF:000331">
    <property type="entry name" value="Phosphoprotein phosphatase, putative"/>
    <property type="match status" value="1"/>
</dbReference>
<dbReference type="EMBL" id="UIVT01000001">
    <property type="protein sequence ID" value="SVP88281.1"/>
    <property type="molecule type" value="Genomic_DNA"/>
</dbReference>
<sequence>MGHMFSRSPTRKNDHAQYRAGTPSSTGRLSDDTPASVKSERRGWFSRLSDSSSMRCESVTSKSLGSNSPKSCGESYLVDSSVGSLSLSPLSLRGFEDERQEHIEPHQLRPYNTQWDKYRSDRPYRSDSKDTIMLNDDIIEVGYRYHTVPFASSSDDSDFEVKHASGINLSQATYDNNIWFYDEDSNKDQKRVVKERNFFNIRNKLNSMHKASQSKAFKMIGQRAQKSPPQRLEYTKPLESPHLEPFSPKPKPSITSREHTVIKLSNQSVEENVIYDVDPDHNKSVEDVFSLPLLRDTPSANRPELFQKKLIACQTVVDFDPKKQMQKAIELKRQVLLDIVDYISTTRNSINERILLDVIDLLSANVFRSLPQNPKKRNIYDCEDDEPTLEKSWPHLQIVYDIFLRVIVSNDVTSKMARNAIDKTFVLKLLATLNSEDQRERDYLKTILHRIYGKIVPLRNFIRKAIENVFIHFVYDTEVHYGITELLEILGSIINGFAIPLKEEHKIYLRNALAPLHKPNSLRTYHAALTYCMIQYINKDRTLSATILTCILNYWPSTNTQKEILFLNELEEVLSLTELPEFNLVLNQLVKRLKVCLSCTHFQIAERTLYMWNNERIMRLFNMSKATVYPALVPILNENSNTHWNSVVRTLSFNICKLLNETDPQLYQKSMESNSLDMYVLIDILP</sequence>
<dbReference type="GO" id="GO:0000159">
    <property type="term" value="C:protein phosphatase type 2A complex"/>
    <property type="evidence" value="ECO:0007669"/>
    <property type="project" value="InterPro"/>
</dbReference>
<dbReference type="Gene3D" id="1.25.10.10">
    <property type="entry name" value="Leucine-rich Repeat Variant"/>
    <property type="match status" value="1"/>
</dbReference>
<dbReference type="VEuPathDB" id="PiroplasmaDB:TA19990"/>
<protein>
    <submittedName>
        <fullName evidence="2">Protein phosphatase 2A regulatory subunit B, putative</fullName>
    </submittedName>
</protein>